<keyword evidence="3" id="KW-1015">Disulfide bond</keyword>
<feature type="binding site" evidence="2">
    <location>
        <position position="183"/>
    </location>
    <ligand>
        <name>Cu cation</name>
        <dbReference type="ChEBI" id="CHEBI:23378"/>
    </ligand>
</feature>
<dbReference type="Pfam" id="PF02630">
    <property type="entry name" value="SCO1-SenC"/>
    <property type="match status" value="1"/>
</dbReference>
<dbReference type="EMBL" id="NCKU01002375">
    <property type="protein sequence ID" value="RWS09725.1"/>
    <property type="molecule type" value="Genomic_DNA"/>
</dbReference>
<dbReference type="GO" id="GO:0033617">
    <property type="term" value="P:mitochondrial respiratory chain complex IV assembly"/>
    <property type="evidence" value="ECO:0007669"/>
    <property type="project" value="TreeGrafter"/>
</dbReference>
<evidence type="ECO:0000313" key="8">
    <source>
        <dbReference type="Proteomes" id="UP000285301"/>
    </source>
</evidence>
<evidence type="ECO:0000256" key="4">
    <source>
        <dbReference type="SAM" id="Phobius"/>
    </source>
</evidence>
<feature type="binding site" evidence="2">
    <location>
        <position position="97"/>
    </location>
    <ligand>
        <name>Cu cation</name>
        <dbReference type="ChEBI" id="CHEBI:23378"/>
    </ligand>
</feature>
<evidence type="ECO:0000313" key="5">
    <source>
        <dbReference type="EMBL" id="RWS09722.1"/>
    </source>
</evidence>
<comment type="similarity">
    <text evidence="1">Belongs to the SCO1/2 family.</text>
</comment>
<dbReference type="OrthoDB" id="270009at2759"/>
<dbReference type="AlphaFoldDB" id="A0A443R373"/>
<keyword evidence="8" id="KW-1185">Reference proteome</keyword>
<feature type="transmembrane region" description="Helical" evidence="4">
    <location>
        <begin position="21"/>
        <end position="39"/>
    </location>
</feature>
<dbReference type="GO" id="GO:0046872">
    <property type="term" value="F:metal ion binding"/>
    <property type="evidence" value="ECO:0007669"/>
    <property type="project" value="UniProtKB-KW"/>
</dbReference>
<evidence type="ECO:0000313" key="7">
    <source>
        <dbReference type="EMBL" id="RWS09945.1"/>
    </source>
</evidence>
<dbReference type="STRING" id="1965070.A0A443R373"/>
<evidence type="ECO:0008006" key="9">
    <source>
        <dbReference type="Google" id="ProtNLM"/>
    </source>
</evidence>
<evidence type="ECO:0000256" key="3">
    <source>
        <dbReference type="PIRSR" id="PIRSR603782-2"/>
    </source>
</evidence>
<dbReference type="InterPro" id="IPR003782">
    <property type="entry name" value="SCO1/SenC"/>
</dbReference>
<name>A0A443R373_9ACAR</name>
<keyword evidence="4" id="KW-0812">Transmembrane</keyword>
<dbReference type="CDD" id="cd02968">
    <property type="entry name" value="SCO"/>
    <property type="match status" value="1"/>
</dbReference>
<dbReference type="Proteomes" id="UP000285301">
    <property type="component" value="Unassembled WGS sequence"/>
</dbReference>
<dbReference type="FunFam" id="3.40.30.10:FF:000013">
    <property type="entry name" value="Blast:Protein SCO1 homolog, mitochondrial"/>
    <property type="match status" value="1"/>
</dbReference>
<dbReference type="EMBL" id="NCKU01002278">
    <property type="protein sequence ID" value="RWS09945.1"/>
    <property type="molecule type" value="Genomic_DNA"/>
</dbReference>
<dbReference type="Gene3D" id="3.40.30.10">
    <property type="entry name" value="Glutaredoxin"/>
    <property type="match status" value="1"/>
</dbReference>
<dbReference type="InterPro" id="IPR036249">
    <property type="entry name" value="Thioredoxin-like_sf"/>
</dbReference>
<reference evidence="5" key="2">
    <citation type="submission" date="2018-11" db="EMBL/GenBank/DDBJ databases">
        <title>Trombidioid mite genomics.</title>
        <authorList>
            <person name="Dong X."/>
        </authorList>
    </citation>
    <scope>NUCLEOTIDE SEQUENCE</scope>
    <source>
        <strain evidence="5">UoL-WK</strain>
    </source>
</reference>
<evidence type="ECO:0000313" key="6">
    <source>
        <dbReference type="EMBL" id="RWS09725.1"/>
    </source>
</evidence>
<protein>
    <recommendedName>
        <fullName evidence="9">Protein SCO1-like protein</fullName>
    </recommendedName>
</protein>
<organism evidence="5 8">
    <name type="scientific">Dinothrombium tinctorium</name>
    <dbReference type="NCBI Taxonomy" id="1965070"/>
    <lineage>
        <taxon>Eukaryota</taxon>
        <taxon>Metazoa</taxon>
        <taxon>Ecdysozoa</taxon>
        <taxon>Arthropoda</taxon>
        <taxon>Chelicerata</taxon>
        <taxon>Arachnida</taxon>
        <taxon>Acari</taxon>
        <taxon>Acariformes</taxon>
        <taxon>Trombidiformes</taxon>
        <taxon>Prostigmata</taxon>
        <taxon>Anystina</taxon>
        <taxon>Parasitengona</taxon>
        <taxon>Trombidioidea</taxon>
        <taxon>Trombidiidae</taxon>
        <taxon>Dinothrombium</taxon>
    </lineage>
</organism>
<dbReference type="SUPFAM" id="SSF52833">
    <property type="entry name" value="Thioredoxin-like"/>
    <property type="match status" value="1"/>
</dbReference>
<keyword evidence="4" id="KW-1133">Transmembrane helix</keyword>
<accession>A0A443R373</accession>
<proteinExistence type="inferred from homology"/>
<keyword evidence="2" id="KW-0479">Metal-binding</keyword>
<keyword evidence="4" id="KW-0472">Membrane</keyword>
<evidence type="ECO:0000256" key="1">
    <source>
        <dbReference type="ARBA" id="ARBA00010996"/>
    </source>
</evidence>
<dbReference type="EMBL" id="NCKU01002376">
    <property type="protein sequence ID" value="RWS09722.1"/>
    <property type="molecule type" value="Genomic_DNA"/>
</dbReference>
<dbReference type="PANTHER" id="PTHR12151">
    <property type="entry name" value="ELECTRON TRANSPORT PROTIN SCO1/SENC FAMILY MEMBER"/>
    <property type="match status" value="1"/>
</dbReference>
<keyword evidence="2" id="KW-0186">Copper</keyword>
<dbReference type="GO" id="GO:0005739">
    <property type="term" value="C:mitochondrion"/>
    <property type="evidence" value="ECO:0007669"/>
    <property type="project" value="GOC"/>
</dbReference>
<comment type="caution">
    <text evidence="5">The sequence shown here is derived from an EMBL/GenBank/DDBJ whole genome shotgun (WGS) entry which is preliminary data.</text>
</comment>
<feature type="disulfide bond" description="Redox-active" evidence="3">
    <location>
        <begin position="93"/>
        <end position="97"/>
    </location>
</feature>
<reference evidence="5 8" key="1">
    <citation type="journal article" date="2018" name="Gigascience">
        <title>Genomes of trombidid mites reveal novel predicted allergens and laterally-transferred genes associated with secondary metabolism.</title>
        <authorList>
            <person name="Dong X."/>
            <person name="Chaisiri K."/>
            <person name="Xia D."/>
            <person name="Armstrong S.D."/>
            <person name="Fang Y."/>
            <person name="Donnelly M.J."/>
            <person name="Kadowaki T."/>
            <person name="McGarry J.W."/>
            <person name="Darby A.C."/>
            <person name="Makepeace B.L."/>
        </authorList>
    </citation>
    <scope>NUCLEOTIDE SEQUENCE [LARGE SCALE GENOMIC DNA]</scope>
    <source>
        <strain evidence="5">UoL-WK</strain>
    </source>
</reference>
<feature type="binding site" evidence="2">
    <location>
        <position position="93"/>
    </location>
    <ligand>
        <name>Cu cation</name>
        <dbReference type="ChEBI" id="CHEBI:23378"/>
    </ligand>
</feature>
<dbReference type="PANTHER" id="PTHR12151:SF5">
    <property type="entry name" value="AT19154P"/>
    <property type="match status" value="1"/>
</dbReference>
<sequence length="233" mass="27343">MRGMQNEATASESKRRLNWKRLFKFWAIVGCVSVPIFLYDRRKRELEYLRKRNESMKAALGGEIELIDENGRLTSTKEFLGKWILIYFGYTHCPDICPEEMEKMCTVVDLLEKNKNIFVQPIFITVDPKRDTTEIVQKYVKEFSPKIKGFTGSKDQIEAAMKAYRVYSGAMEKDEYDEYVVDHTIITYLINPVGEFVDYYGRTKNAQQMFNSVSKHIENYAALQKKSWLQLFS</sequence>
<evidence type="ECO:0000256" key="2">
    <source>
        <dbReference type="PIRSR" id="PIRSR603782-1"/>
    </source>
</evidence>
<gene>
    <name evidence="5" type="ORF">B4U79_02234</name>
    <name evidence="7" type="ORF">B4U79_03272</name>
    <name evidence="6" type="ORF">B4U79_09828</name>
</gene>